<evidence type="ECO:0000313" key="4">
    <source>
        <dbReference type="Proteomes" id="UP001234989"/>
    </source>
</evidence>
<dbReference type="InterPro" id="IPR043128">
    <property type="entry name" value="Rev_trsase/Diguanyl_cyclase"/>
</dbReference>
<feature type="domain" description="Reverse transcriptase/retrotransposon-derived protein RNase H-like" evidence="2">
    <location>
        <begin position="25"/>
        <end position="83"/>
    </location>
</feature>
<evidence type="ECO:0000256" key="1">
    <source>
        <dbReference type="ARBA" id="ARBA00023268"/>
    </source>
</evidence>
<gene>
    <name evidence="3" type="ORF">MTR67_002570</name>
</gene>
<sequence>MEVFSSIVSPLTKLTQKKVKFQRLDECEKIFEELKDRLTIAPIFTLQDGSDSYVIYCDASRVCLGCVLVHPDVFTDHKSIQYFLIQKVLLLHQRRWPEFLKDCAMNVLYQCGKANIVVDALRRLSMGSVAHGRNKGRNYKSVHRLACLGVCLADTSDRGAIVQNGSESSLVVEIKEKQDSDPILI</sequence>
<dbReference type="EMBL" id="CP133612">
    <property type="protein sequence ID" value="WMV09185.1"/>
    <property type="molecule type" value="Genomic_DNA"/>
</dbReference>
<organism evidence="3 4">
    <name type="scientific">Solanum verrucosum</name>
    <dbReference type="NCBI Taxonomy" id="315347"/>
    <lineage>
        <taxon>Eukaryota</taxon>
        <taxon>Viridiplantae</taxon>
        <taxon>Streptophyta</taxon>
        <taxon>Embryophyta</taxon>
        <taxon>Tracheophyta</taxon>
        <taxon>Spermatophyta</taxon>
        <taxon>Magnoliopsida</taxon>
        <taxon>eudicotyledons</taxon>
        <taxon>Gunneridae</taxon>
        <taxon>Pentapetalae</taxon>
        <taxon>asterids</taxon>
        <taxon>lamiids</taxon>
        <taxon>Solanales</taxon>
        <taxon>Solanaceae</taxon>
        <taxon>Solanoideae</taxon>
        <taxon>Solaneae</taxon>
        <taxon>Solanum</taxon>
    </lineage>
</organism>
<dbReference type="PANTHER" id="PTHR37984">
    <property type="entry name" value="PROTEIN CBG26694"/>
    <property type="match status" value="1"/>
</dbReference>
<dbReference type="GO" id="GO:0003824">
    <property type="term" value="F:catalytic activity"/>
    <property type="evidence" value="ECO:0007669"/>
    <property type="project" value="UniProtKB-KW"/>
</dbReference>
<dbReference type="InterPro" id="IPR050951">
    <property type="entry name" value="Retrovirus_Pol_polyprotein"/>
</dbReference>
<protein>
    <recommendedName>
        <fullName evidence="2">Reverse transcriptase/retrotransposon-derived protein RNase H-like domain-containing protein</fullName>
    </recommendedName>
</protein>
<dbReference type="PANTHER" id="PTHR37984:SF5">
    <property type="entry name" value="PROTEIN NYNRIN-LIKE"/>
    <property type="match status" value="1"/>
</dbReference>
<keyword evidence="1" id="KW-0511">Multifunctional enzyme</keyword>
<name>A0AAF0PSP1_SOLVR</name>
<dbReference type="AlphaFoldDB" id="A0AAF0PSP1"/>
<dbReference type="Proteomes" id="UP001234989">
    <property type="component" value="Chromosome 1"/>
</dbReference>
<reference evidence="3" key="1">
    <citation type="submission" date="2023-08" db="EMBL/GenBank/DDBJ databases">
        <title>A de novo genome assembly of Solanum verrucosum Schlechtendal, a Mexican diploid species geographically isolated from the other diploid A-genome species in potato relatives.</title>
        <authorList>
            <person name="Hosaka K."/>
        </authorList>
    </citation>
    <scope>NUCLEOTIDE SEQUENCE</scope>
    <source>
        <tissue evidence="3">Young leaves</tissue>
    </source>
</reference>
<accession>A0AAF0PSP1</accession>
<evidence type="ECO:0000313" key="3">
    <source>
        <dbReference type="EMBL" id="WMV09185.1"/>
    </source>
</evidence>
<dbReference type="Pfam" id="PF17919">
    <property type="entry name" value="RT_RNaseH_2"/>
    <property type="match status" value="1"/>
</dbReference>
<keyword evidence="4" id="KW-1185">Reference proteome</keyword>
<proteinExistence type="predicted"/>
<dbReference type="InterPro" id="IPR043502">
    <property type="entry name" value="DNA/RNA_pol_sf"/>
</dbReference>
<dbReference type="InterPro" id="IPR041577">
    <property type="entry name" value="RT_RNaseH_2"/>
</dbReference>
<dbReference type="SUPFAM" id="SSF56672">
    <property type="entry name" value="DNA/RNA polymerases"/>
    <property type="match status" value="1"/>
</dbReference>
<evidence type="ECO:0000259" key="2">
    <source>
        <dbReference type="Pfam" id="PF17919"/>
    </source>
</evidence>
<dbReference type="Gene3D" id="3.30.70.270">
    <property type="match status" value="1"/>
</dbReference>